<dbReference type="GO" id="GO:0008324">
    <property type="term" value="F:monoatomic cation transmembrane transporter activity"/>
    <property type="evidence" value="ECO:0007669"/>
    <property type="project" value="InterPro"/>
</dbReference>
<dbReference type="Gene3D" id="3.30.70.1320">
    <property type="entry name" value="Multidrug efflux transporter AcrB pore domain like"/>
    <property type="match status" value="1"/>
</dbReference>
<evidence type="ECO:0000256" key="1">
    <source>
        <dbReference type="ARBA" id="ARBA00004651"/>
    </source>
</evidence>
<dbReference type="GO" id="GO:0042910">
    <property type="term" value="F:xenobiotic transmembrane transporter activity"/>
    <property type="evidence" value="ECO:0007669"/>
    <property type="project" value="TreeGrafter"/>
</dbReference>
<dbReference type="EMBL" id="LT629750">
    <property type="protein sequence ID" value="SDS26509.1"/>
    <property type="molecule type" value="Genomic_DNA"/>
</dbReference>
<dbReference type="Gene3D" id="3.30.70.1430">
    <property type="entry name" value="Multidrug efflux transporter AcrB pore domain"/>
    <property type="match status" value="2"/>
</dbReference>
<dbReference type="InterPro" id="IPR001036">
    <property type="entry name" value="Acrflvin-R"/>
</dbReference>
<comment type="similarity">
    <text evidence="2">Belongs to the resistance-nodulation-cell division (RND) (TC 2.A.6) family.</text>
</comment>
<reference evidence="10" key="1">
    <citation type="submission" date="2016-10" db="EMBL/GenBank/DDBJ databases">
        <authorList>
            <person name="Varghese N."/>
            <person name="Submissions S."/>
        </authorList>
    </citation>
    <scope>NUCLEOTIDE SEQUENCE [LARGE SCALE GENOMIC DNA]</scope>
    <source>
        <strain evidence="10">GAS369</strain>
    </source>
</reference>
<gene>
    <name evidence="9" type="ORF">SAMN05444158_1522</name>
</gene>
<feature type="transmembrane region" description="Helical" evidence="8">
    <location>
        <begin position="879"/>
        <end position="898"/>
    </location>
</feature>
<feature type="transmembrane region" description="Helical" evidence="8">
    <location>
        <begin position="538"/>
        <end position="557"/>
    </location>
</feature>
<dbReference type="Gene3D" id="3.30.70.1440">
    <property type="entry name" value="Multidrug efflux transporter AcrB pore domain"/>
    <property type="match status" value="1"/>
</dbReference>
<proteinExistence type="inferred from homology"/>
<feature type="transmembrane region" description="Helical" evidence="8">
    <location>
        <begin position="387"/>
        <end position="410"/>
    </location>
</feature>
<organism evidence="9 10">
    <name type="scientific">Bradyrhizobium canariense</name>
    <dbReference type="NCBI Taxonomy" id="255045"/>
    <lineage>
        <taxon>Bacteria</taxon>
        <taxon>Pseudomonadati</taxon>
        <taxon>Pseudomonadota</taxon>
        <taxon>Alphaproteobacteria</taxon>
        <taxon>Hyphomicrobiales</taxon>
        <taxon>Nitrobacteraceae</taxon>
        <taxon>Bradyrhizobium</taxon>
    </lineage>
</organism>
<keyword evidence="6 8" id="KW-1133">Transmembrane helix</keyword>
<dbReference type="SUPFAM" id="SSF82714">
    <property type="entry name" value="Multidrug efflux transporter AcrB TolC docking domain, DN and DC subdomains"/>
    <property type="match status" value="2"/>
</dbReference>
<dbReference type="PANTHER" id="PTHR32063:SF12">
    <property type="entry name" value="CATION EFFLUX SYSTEM PROTEIN"/>
    <property type="match status" value="1"/>
</dbReference>
<dbReference type="InterPro" id="IPR027463">
    <property type="entry name" value="AcrB_DN_DC_subdom"/>
</dbReference>
<feature type="transmembrane region" description="Helical" evidence="8">
    <location>
        <begin position="904"/>
        <end position="924"/>
    </location>
</feature>
<dbReference type="SUPFAM" id="SSF82693">
    <property type="entry name" value="Multidrug efflux transporter AcrB pore domain, PN1, PN2, PC1 and PC2 subdomains"/>
    <property type="match status" value="3"/>
</dbReference>
<dbReference type="InterPro" id="IPR004763">
    <property type="entry name" value="CusA-like"/>
</dbReference>
<comment type="subcellular location">
    <subcellularLocation>
        <location evidence="1">Cell membrane</location>
        <topology evidence="1">Multi-pass membrane protein</topology>
    </subcellularLocation>
</comment>
<dbReference type="AlphaFoldDB" id="A0A1H1QUG0"/>
<name>A0A1H1QUG0_9BRAD</name>
<feature type="transmembrane region" description="Helical" evidence="8">
    <location>
        <begin position="483"/>
        <end position="506"/>
    </location>
</feature>
<keyword evidence="10" id="KW-1185">Reference proteome</keyword>
<keyword evidence="4" id="KW-1003">Cell membrane</keyword>
<evidence type="ECO:0000256" key="7">
    <source>
        <dbReference type="ARBA" id="ARBA00023136"/>
    </source>
</evidence>
<evidence type="ECO:0000256" key="3">
    <source>
        <dbReference type="ARBA" id="ARBA00022448"/>
    </source>
</evidence>
<evidence type="ECO:0000313" key="10">
    <source>
        <dbReference type="Proteomes" id="UP000243904"/>
    </source>
</evidence>
<dbReference type="Pfam" id="PF00873">
    <property type="entry name" value="ACR_tran"/>
    <property type="match status" value="1"/>
</dbReference>
<evidence type="ECO:0000256" key="4">
    <source>
        <dbReference type="ARBA" id="ARBA00022475"/>
    </source>
</evidence>
<accession>A0A1H1QUG0</accession>
<evidence type="ECO:0000256" key="6">
    <source>
        <dbReference type="ARBA" id="ARBA00022989"/>
    </source>
</evidence>
<dbReference type="Gene3D" id="3.30.2090.10">
    <property type="entry name" value="Multidrug efflux transporter AcrB TolC docking domain, DN and DC subdomains"/>
    <property type="match status" value="2"/>
</dbReference>
<feature type="transmembrane region" description="Helical" evidence="8">
    <location>
        <begin position="931"/>
        <end position="955"/>
    </location>
</feature>
<protein>
    <submittedName>
        <fullName evidence="9">Cobalt-zinc-cadmium resistance protein CzcA</fullName>
    </submittedName>
</protein>
<feature type="transmembrane region" description="Helical" evidence="8">
    <location>
        <begin position="12"/>
        <end position="30"/>
    </location>
</feature>
<evidence type="ECO:0000313" key="9">
    <source>
        <dbReference type="EMBL" id="SDS26509.1"/>
    </source>
</evidence>
<keyword evidence="3" id="KW-0813">Transport</keyword>
<dbReference type="Gene3D" id="1.20.1640.10">
    <property type="entry name" value="Multidrug efflux transporter AcrB transmembrane domain"/>
    <property type="match status" value="2"/>
</dbReference>
<evidence type="ECO:0000256" key="5">
    <source>
        <dbReference type="ARBA" id="ARBA00022692"/>
    </source>
</evidence>
<feature type="transmembrane region" description="Helical" evidence="8">
    <location>
        <begin position="975"/>
        <end position="996"/>
    </location>
</feature>
<dbReference type="RefSeq" id="WP_146686798.1">
    <property type="nucleotide sequence ID" value="NZ_LT629750.1"/>
</dbReference>
<feature type="transmembrane region" description="Helical" evidence="8">
    <location>
        <begin position="451"/>
        <end position="471"/>
    </location>
</feature>
<feature type="transmembrane region" description="Helical" evidence="8">
    <location>
        <begin position="1008"/>
        <end position="1031"/>
    </location>
</feature>
<keyword evidence="7 8" id="KW-0472">Membrane</keyword>
<dbReference type="PRINTS" id="PR00702">
    <property type="entry name" value="ACRIFLAVINRP"/>
</dbReference>
<evidence type="ECO:0000256" key="8">
    <source>
        <dbReference type="SAM" id="Phobius"/>
    </source>
</evidence>
<dbReference type="SUPFAM" id="SSF82866">
    <property type="entry name" value="Multidrug efflux transporter AcrB transmembrane domain"/>
    <property type="match status" value="2"/>
</dbReference>
<dbReference type="PANTHER" id="PTHR32063">
    <property type="match status" value="1"/>
</dbReference>
<evidence type="ECO:0000256" key="2">
    <source>
        <dbReference type="ARBA" id="ARBA00010942"/>
    </source>
</evidence>
<feature type="transmembrane region" description="Helical" evidence="8">
    <location>
        <begin position="360"/>
        <end position="380"/>
    </location>
</feature>
<dbReference type="NCBIfam" id="TIGR00914">
    <property type="entry name" value="2A0601"/>
    <property type="match status" value="1"/>
</dbReference>
<dbReference type="GO" id="GO:0005886">
    <property type="term" value="C:plasma membrane"/>
    <property type="evidence" value="ECO:0007669"/>
    <property type="project" value="UniProtKB-SubCell"/>
</dbReference>
<sequence>MDRLVAFAVNRRFLMVGLFTAVIIGGLVAFQQLNIEAYPDPTPPMVDIVTQSAGLSAEEIERYITIPLETQVAGIKNLKVIRTISLYGLSDVKLQFSFDYTYDQALQQVLNRLSQLAPLLNNAQPQISPLSPIGEIYRYRLVGPPNYSVLDLKTLQDWVLQRRFRVVPGVIDVTGWGGKTKTYELQVDFNKLVANGLTLSQLLQAVSNANVNVGGNTVNIGTQSAVVRGVGLIRSLDSLANTMVSSSNGTPVLVRDVATVSVGEEPRLGIAGENQDDDIVQGIVLMRRGEQSSPTIARVEELVESINNSTILPPGVRIERIYDRKDLIETTTRTVLENMVVGIGLIVLLQWIFLGDLRSAFIVGATIPFALFFAVSILVLRGESANLLSVGAIDFGLIVDATVIMVEAIFRRLSHTNQLSAPEQAAISAKTAMDMKHHAILSSAGDVSRSIFFAAAIIIAAFLPLFTLSGVEGNIFSPMARTYAYALAGGLLATFTITPALSAIILPVHVEETETFIMRVLHRLYMPVLARSLANRRVVLVGAAVLIVVTAIIVRLLGLEFLPKLEEGNLWIRATLPPTISLQEGNGYVNEMRKLIASRPEVESVVSQHGRPDDGTDAAGFFNAEFFAPLKPAKQWPDREDKDELTAKLLAQLQEKFPGVEFNFSQYLQDNVSEAVSGVKGENSIKLYGNDLQALTDTANKIKAVLATVQGITDLAVFTSLGQPTIQIDIDRARAARYGLSPGDINTTIRTAIGGDSAGDLYEPGSDRHFPIIVRLAPQYRRSAEAIQNLRIGAQGPNGITQVPLSEVASIKLVSGAAYIYREQQERYLPIKFSVRERDLGGAIQEAQEKVAAQVQLPPGSHIEWVGEFGNLQDAIKRLSIVVPISLALIAMLIWFNFGSVIDTVLTMSVIPMAVFGGIVGLLLTGIPFSVSAAIGFIALFGISVMDGIIILSQYNQLIDDGMERGQAILRTGELQLRPVLMTCVVAGIGLLPAALSSGIGSQVQKPLAVVVVSGMTLAPLVILVTLPALISMFSRRSRAGLVPEGHPAPAE</sequence>
<dbReference type="Proteomes" id="UP000243904">
    <property type="component" value="Chromosome I"/>
</dbReference>
<keyword evidence="5 8" id="KW-0812">Transmembrane</keyword>